<evidence type="ECO:0000256" key="2">
    <source>
        <dbReference type="ARBA" id="ARBA00023015"/>
    </source>
</evidence>
<dbReference type="InterPro" id="IPR036390">
    <property type="entry name" value="WH_DNA-bd_sf"/>
</dbReference>
<protein>
    <submittedName>
        <fullName evidence="6">LysR family transcriptional regulator</fullName>
    </submittedName>
</protein>
<dbReference type="Gene3D" id="3.40.190.290">
    <property type="match status" value="1"/>
</dbReference>
<keyword evidence="3" id="KW-0238">DNA-binding</keyword>
<evidence type="ECO:0000313" key="6">
    <source>
        <dbReference type="EMBL" id="MFC4656165.1"/>
    </source>
</evidence>
<keyword evidence="2" id="KW-0805">Transcription regulation</keyword>
<dbReference type="Pfam" id="PF03466">
    <property type="entry name" value="LysR_substrate"/>
    <property type="match status" value="1"/>
</dbReference>
<evidence type="ECO:0000313" key="7">
    <source>
        <dbReference type="Proteomes" id="UP001595962"/>
    </source>
</evidence>
<dbReference type="CDD" id="cd08422">
    <property type="entry name" value="PBP2_CrgA_like"/>
    <property type="match status" value="1"/>
</dbReference>
<dbReference type="Proteomes" id="UP001595962">
    <property type="component" value="Unassembled WGS sequence"/>
</dbReference>
<dbReference type="Gene3D" id="1.10.10.10">
    <property type="entry name" value="Winged helix-like DNA-binding domain superfamily/Winged helix DNA-binding domain"/>
    <property type="match status" value="1"/>
</dbReference>
<dbReference type="PANTHER" id="PTHR30537:SF21">
    <property type="entry name" value="HTH-TYPE TRANSCRIPTIONAL REGULATOR SINR-RELATED"/>
    <property type="match status" value="1"/>
</dbReference>
<evidence type="ECO:0000256" key="4">
    <source>
        <dbReference type="ARBA" id="ARBA00023163"/>
    </source>
</evidence>
<dbReference type="InterPro" id="IPR005119">
    <property type="entry name" value="LysR_subst-bd"/>
</dbReference>
<dbReference type="EMBL" id="JBHSGB010000012">
    <property type="protein sequence ID" value="MFC4656165.1"/>
    <property type="molecule type" value="Genomic_DNA"/>
</dbReference>
<comment type="similarity">
    <text evidence="1">Belongs to the LysR transcriptional regulatory family.</text>
</comment>
<dbReference type="PROSITE" id="PS50931">
    <property type="entry name" value="HTH_LYSR"/>
    <property type="match status" value="1"/>
</dbReference>
<sequence length="313" mass="34605">MRLLQDLHIFLSTARLGNLTLVAKQLNLTPAATSAAIKRLEQQLGAELFVRSTRSLRLTQAGELFLSHCQPGVEQIELGMQLVQQGREQLCGELRLAMPSDLGRNLLLDWLDQFNQLHPGLSLRLSVTDRMTDLYKEPLDAAIRYGQPADSGMVALVLSGSNHRVLCAAPSYLERYGAPAAPADLSQHHCLRFALKDSTHSNWTFYRQQQTETVVIQGGSVADDGDVVRRWLVSGRGIGFKSLLDVSEDILAGRLVPMCTDWQGEAAPLHLLVPGRSQLTPVIQALRQFLSERLQQQLQLVLELIAASGTVDR</sequence>
<evidence type="ECO:0000256" key="3">
    <source>
        <dbReference type="ARBA" id="ARBA00023125"/>
    </source>
</evidence>
<comment type="caution">
    <text evidence="6">The sequence shown here is derived from an EMBL/GenBank/DDBJ whole genome shotgun (WGS) entry which is preliminary data.</text>
</comment>
<dbReference type="Pfam" id="PF00126">
    <property type="entry name" value="HTH_1"/>
    <property type="match status" value="1"/>
</dbReference>
<accession>A0ABV9JPN4</accession>
<dbReference type="InterPro" id="IPR036388">
    <property type="entry name" value="WH-like_DNA-bd_sf"/>
</dbReference>
<gene>
    <name evidence="6" type="ORF">ACFO3I_14210</name>
</gene>
<reference evidence="7" key="1">
    <citation type="journal article" date="2019" name="Int. J. Syst. Evol. Microbiol.">
        <title>The Global Catalogue of Microorganisms (GCM) 10K type strain sequencing project: providing services to taxonomists for standard genome sequencing and annotation.</title>
        <authorList>
            <consortium name="The Broad Institute Genomics Platform"/>
            <consortium name="The Broad Institute Genome Sequencing Center for Infectious Disease"/>
            <person name="Wu L."/>
            <person name="Ma J."/>
        </authorList>
    </citation>
    <scope>NUCLEOTIDE SEQUENCE [LARGE SCALE GENOMIC DNA]</scope>
    <source>
        <strain evidence="7">DT28</strain>
    </source>
</reference>
<evidence type="ECO:0000259" key="5">
    <source>
        <dbReference type="PROSITE" id="PS50931"/>
    </source>
</evidence>
<dbReference type="RefSeq" id="WP_377334985.1">
    <property type="nucleotide sequence ID" value="NZ_JBHSGB010000012.1"/>
</dbReference>
<feature type="domain" description="HTH lysR-type" evidence="5">
    <location>
        <begin position="1"/>
        <end position="59"/>
    </location>
</feature>
<dbReference type="InterPro" id="IPR000847">
    <property type="entry name" value="LysR_HTH_N"/>
</dbReference>
<dbReference type="SUPFAM" id="SSF53850">
    <property type="entry name" value="Periplasmic binding protein-like II"/>
    <property type="match status" value="1"/>
</dbReference>
<evidence type="ECO:0000256" key="1">
    <source>
        <dbReference type="ARBA" id="ARBA00009437"/>
    </source>
</evidence>
<dbReference type="SUPFAM" id="SSF46785">
    <property type="entry name" value="Winged helix' DNA-binding domain"/>
    <property type="match status" value="1"/>
</dbReference>
<dbReference type="PANTHER" id="PTHR30537">
    <property type="entry name" value="HTH-TYPE TRANSCRIPTIONAL REGULATOR"/>
    <property type="match status" value="1"/>
</dbReference>
<organism evidence="6 7">
    <name type="scientific">Rheinheimera marina</name>
    <dbReference type="NCBI Taxonomy" id="1774958"/>
    <lineage>
        <taxon>Bacteria</taxon>
        <taxon>Pseudomonadati</taxon>
        <taxon>Pseudomonadota</taxon>
        <taxon>Gammaproteobacteria</taxon>
        <taxon>Chromatiales</taxon>
        <taxon>Chromatiaceae</taxon>
        <taxon>Rheinheimera</taxon>
    </lineage>
</organism>
<keyword evidence="7" id="KW-1185">Reference proteome</keyword>
<dbReference type="PRINTS" id="PR00039">
    <property type="entry name" value="HTHLYSR"/>
</dbReference>
<dbReference type="InterPro" id="IPR058163">
    <property type="entry name" value="LysR-type_TF_proteobact-type"/>
</dbReference>
<proteinExistence type="inferred from homology"/>
<name>A0ABV9JPN4_9GAMM</name>
<keyword evidence="4" id="KW-0804">Transcription</keyword>